<dbReference type="EMBL" id="AFPZ01000023">
    <property type="protein sequence ID" value="EGQ27046.1"/>
    <property type="molecule type" value="Genomic_DNA"/>
</dbReference>
<evidence type="ECO:0000313" key="3">
    <source>
        <dbReference type="Proteomes" id="UP000005316"/>
    </source>
</evidence>
<dbReference type="InterPro" id="IPR052942">
    <property type="entry name" value="LPS_cholinephosphotransferase"/>
</dbReference>
<dbReference type="AlphaFoldDB" id="F9DQ69"/>
<dbReference type="PANTHER" id="PTHR43404:SF2">
    <property type="entry name" value="LIPOPOLYSACCHARIDE CHOLINEPHOSPHOTRANSFERASE LICD"/>
    <property type="match status" value="1"/>
</dbReference>
<dbReference type="Gene3D" id="3.40.50.720">
    <property type="entry name" value="NAD(P)-binding Rossmann-like Domain"/>
    <property type="match status" value="1"/>
</dbReference>
<dbReference type="PANTHER" id="PTHR43404">
    <property type="entry name" value="LIPOPOLYSACCHARIDE CHOLINEPHOSPHOTRANSFERASE LICD"/>
    <property type="match status" value="1"/>
</dbReference>
<dbReference type="InterPro" id="IPR007074">
    <property type="entry name" value="LicD/FKTN/FKRP_NTP_transf"/>
</dbReference>
<dbReference type="GO" id="GO:0009100">
    <property type="term" value="P:glycoprotein metabolic process"/>
    <property type="evidence" value="ECO:0007669"/>
    <property type="project" value="UniProtKB-ARBA"/>
</dbReference>
<organism evidence="2 3">
    <name type="scientific">Sporosarcina newyorkensis 2681</name>
    <dbReference type="NCBI Taxonomy" id="1027292"/>
    <lineage>
        <taxon>Bacteria</taxon>
        <taxon>Bacillati</taxon>
        <taxon>Bacillota</taxon>
        <taxon>Bacilli</taxon>
        <taxon>Bacillales</taxon>
        <taxon>Caryophanaceae</taxon>
        <taxon>Sporosarcina</taxon>
    </lineage>
</organism>
<accession>F9DQ69</accession>
<gene>
    <name evidence="2" type="ORF">HMPREF9372_0949</name>
</gene>
<dbReference type="OrthoDB" id="9786100at2"/>
<evidence type="ECO:0000313" key="2">
    <source>
        <dbReference type="EMBL" id="EGQ27046.1"/>
    </source>
</evidence>
<dbReference type="Pfam" id="PF04991">
    <property type="entry name" value="LicD"/>
    <property type="match status" value="1"/>
</dbReference>
<reference evidence="2 3" key="1">
    <citation type="submission" date="2011-04" db="EMBL/GenBank/DDBJ databases">
        <authorList>
            <person name="Muzny D."/>
            <person name="Qin X."/>
            <person name="Deng J."/>
            <person name="Jiang H."/>
            <person name="Liu Y."/>
            <person name="Qu J."/>
            <person name="Song X.-Z."/>
            <person name="Zhang L."/>
            <person name="Thornton R."/>
            <person name="Coyle M."/>
            <person name="Francisco L."/>
            <person name="Jackson L."/>
            <person name="Javaid M."/>
            <person name="Korchina V."/>
            <person name="Kovar C."/>
            <person name="Mata R."/>
            <person name="Mathew T."/>
            <person name="Ngo R."/>
            <person name="Nguyen L."/>
            <person name="Nguyen N."/>
            <person name="Okwuonu G."/>
            <person name="Ongeri F."/>
            <person name="Pham C."/>
            <person name="Simmons D."/>
            <person name="Wilczek-Boney K."/>
            <person name="Hale W."/>
            <person name="Jakkamsetti A."/>
            <person name="Pham P."/>
            <person name="Ruth R."/>
            <person name="San Lucas F."/>
            <person name="Warren J."/>
            <person name="Zhang J."/>
            <person name="Zhao Z."/>
            <person name="Zhou C."/>
            <person name="Zhu D."/>
            <person name="Lee S."/>
            <person name="Bess C."/>
            <person name="Blankenburg K."/>
            <person name="Forbes L."/>
            <person name="Fu Q."/>
            <person name="Gubbala S."/>
            <person name="Hirani K."/>
            <person name="Jayaseelan J.C."/>
            <person name="Lara F."/>
            <person name="Munidasa M."/>
            <person name="Palculict T."/>
            <person name="Patil S."/>
            <person name="Pu L.-L."/>
            <person name="Saada N."/>
            <person name="Tang L."/>
            <person name="Weissenberger G."/>
            <person name="Zhu Y."/>
            <person name="Hemphill L."/>
            <person name="Shang Y."/>
            <person name="Youmans B."/>
            <person name="Ayvaz T."/>
            <person name="Ross M."/>
            <person name="Santibanez J."/>
            <person name="Aqrawi P."/>
            <person name="Gross S."/>
            <person name="Joshi V."/>
            <person name="Fowler G."/>
            <person name="Nazareth L."/>
            <person name="Reid J."/>
            <person name="Worley K."/>
            <person name="Petrosino J."/>
            <person name="Highlander S."/>
            <person name="Gibbs R."/>
        </authorList>
    </citation>
    <scope>NUCLEOTIDE SEQUENCE [LARGE SCALE GENOMIC DNA]</scope>
    <source>
        <strain evidence="2 3">2681</strain>
    </source>
</reference>
<comment type="caution">
    <text evidence="2">The sequence shown here is derived from an EMBL/GenBank/DDBJ whole genome shotgun (WGS) entry which is preliminary data.</text>
</comment>
<evidence type="ECO:0000259" key="1">
    <source>
        <dbReference type="Pfam" id="PF04991"/>
    </source>
</evidence>
<dbReference type="HOGENOM" id="CLU_958593_0_0_9"/>
<name>F9DQ69_9BACL</name>
<sequence length="290" mass="33249">MEKVIVFGASTGGVNYLQNQTSYEVLAVADNDKDKHGSVLAGDVRVISPEVIREFSYDRIVIASMYIDGITEQLVNVVQVDPSLIEYAPKRLMKTTVASFEDDNSVSFAKELLFSIAAFFEENQYTYFLNFGTLLGIVRENRLLPWDDDIDIAIKKDFLDEALFIEQLQMFFKQYSVHSIFQLKMDENAGLVGIDVELEGDLLVPFTISVDLVRIVNDDALLPIDKAPAYFFEKTDTVYFENYPLSAPSPVKEYLTHVYKDWRTVKKDVSFHDNTTTYYEPDNMKTRRLE</sequence>
<protein>
    <recommendedName>
        <fullName evidence="1">LicD/FKTN/FKRP nucleotidyltransferase domain-containing protein</fullName>
    </recommendedName>
</protein>
<dbReference type="Proteomes" id="UP000005316">
    <property type="component" value="Unassembled WGS sequence"/>
</dbReference>
<dbReference type="eggNOG" id="COG3475">
    <property type="taxonomic scope" value="Bacteria"/>
</dbReference>
<dbReference type="RefSeq" id="WP_009765816.1">
    <property type="nucleotide sequence ID" value="NZ_GL982997.1"/>
</dbReference>
<proteinExistence type="predicted"/>
<feature type="domain" description="LicD/FKTN/FKRP nucleotidyltransferase" evidence="1">
    <location>
        <begin position="122"/>
        <end position="157"/>
    </location>
</feature>